<evidence type="ECO:0000256" key="1">
    <source>
        <dbReference type="SAM" id="Phobius"/>
    </source>
</evidence>
<dbReference type="AlphaFoldDB" id="A0A238XUP4"/>
<evidence type="ECO:0000313" key="2">
    <source>
        <dbReference type="EMBL" id="SNR62241.1"/>
    </source>
</evidence>
<feature type="transmembrane region" description="Helical" evidence="1">
    <location>
        <begin position="115"/>
        <end position="136"/>
    </location>
</feature>
<feature type="transmembrane region" description="Helical" evidence="1">
    <location>
        <begin position="90"/>
        <end position="109"/>
    </location>
</feature>
<keyword evidence="5" id="KW-1185">Reference proteome</keyword>
<dbReference type="Proteomes" id="UP000198409">
    <property type="component" value="Unassembled WGS sequence"/>
</dbReference>
<dbReference type="EMBL" id="SIRL01000012">
    <property type="protein sequence ID" value="TBN47848.1"/>
    <property type="molecule type" value="Genomic_DNA"/>
</dbReference>
<feature type="transmembrane region" description="Helical" evidence="1">
    <location>
        <begin position="275"/>
        <end position="299"/>
    </location>
</feature>
<evidence type="ECO:0000313" key="5">
    <source>
        <dbReference type="Proteomes" id="UP000292859"/>
    </source>
</evidence>
<reference evidence="3 5" key="3">
    <citation type="submission" date="2019-02" db="EMBL/GenBank/DDBJ databases">
        <authorList>
            <person name="Zhang G."/>
        </authorList>
    </citation>
    <scope>NUCLEOTIDE SEQUENCE [LARGE SCALE GENOMIC DNA]</scope>
    <source>
        <strain evidence="3 5">CMB17</strain>
    </source>
</reference>
<protein>
    <submittedName>
        <fullName evidence="3">NnrS family protein</fullName>
    </submittedName>
    <submittedName>
        <fullName evidence="2">Uncharacterized protein involved in response to NO</fullName>
    </submittedName>
</protein>
<evidence type="ECO:0000313" key="3">
    <source>
        <dbReference type="EMBL" id="TBN47848.1"/>
    </source>
</evidence>
<keyword evidence="1" id="KW-0812">Transmembrane</keyword>
<feature type="transmembrane region" description="Helical" evidence="1">
    <location>
        <begin position="369"/>
        <end position="394"/>
    </location>
</feature>
<reference evidence="2" key="1">
    <citation type="submission" date="2017-06" db="EMBL/GenBank/DDBJ databases">
        <authorList>
            <person name="Kim H.J."/>
            <person name="Triplett B.A."/>
        </authorList>
    </citation>
    <scope>NUCLEOTIDE SEQUENCE [LARGE SCALE GENOMIC DNA]</scope>
    <source>
        <strain evidence="2">DSM 26170</strain>
    </source>
</reference>
<dbReference type="Pfam" id="PF05940">
    <property type="entry name" value="NnrS"/>
    <property type="match status" value="1"/>
</dbReference>
<name>A0A238XUP4_9RHOB</name>
<keyword evidence="1" id="KW-0472">Membrane</keyword>
<sequence>MSAAPSAPLRTLRGLVIFSRGFRPFFFGAALWTSLSMVAWALMMSGHLTSSLAFDPVSWHAHEFLFGYLGAVIAGFLLTAVPNWTGRPPLVGWSLGALALLWLVGRLIIASPSGLASWQVAAIDLAFPLFLAVAIAREILASRNWRNVIVLAMLAVFIVANALFHWEVASGIHAPQGVGARLGLATAIMMIAVIGGRIIPLFTRNWLQARGEERLPTPPMQRFDTLSLVGLFAALSLWLLSPFGTVTAIALASAGLLHAIRLSRWAGHRTLAEPLLSVLHLGYAFLPLGAGALAASILMPSLLDMATAQHLWMTGAVGLMTLAVMTRATLGHTGQPLTASRATLLLYAALIVAVLARVAAGLWPDSSTWTLPLAALGWIGAFGGFALVYGPLLLRRRSAG</sequence>
<keyword evidence="1" id="KW-1133">Transmembrane helix</keyword>
<dbReference type="Proteomes" id="UP000292859">
    <property type="component" value="Unassembled WGS sequence"/>
</dbReference>
<feature type="transmembrane region" description="Helical" evidence="1">
    <location>
        <begin position="64"/>
        <end position="83"/>
    </location>
</feature>
<reference evidence="4" key="2">
    <citation type="submission" date="2017-06" db="EMBL/GenBank/DDBJ databases">
        <authorList>
            <person name="Varghese N."/>
            <person name="Submissions S."/>
        </authorList>
    </citation>
    <scope>NUCLEOTIDE SEQUENCE [LARGE SCALE GENOMIC DNA]</scope>
    <source>
        <strain evidence="4">DSM 26170</strain>
    </source>
</reference>
<feature type="transmembrane region" description="Helical" evidence="1">
    <location>
        <begin position="178"/>
        <end position="202"/>
    </location>
</feature>
<feature type="transmembrane region" description="Helical" evidence="1">
    <location>
        <begin position="148"/>
        <end position="166"/>
    </location>
</feature>
<proteinExistence type="predicted"/>
<dbReference type="InterPro" id="IPR010266">
    <property type="entry name" value="NnrS"/>
</dbReference>
<dbReference type="EMBL" id="FZNM01000012">
    <property type="protein sequence ID" value="SNR62241.1"/>
    <property type="molecule type" value="Genomic_DNA"/>
</dbReference>
<feature type="transmembrane region" description="Helical" evidence="1">
    <location>
        <begin position="223"/>
        <end position="240"/>
    </location>
</feature>
<organism evidence="2 4">
    <name type="scientific">Paracoccus sediminis</name>
    <dbReference type="NCBI Taxonomy" id="1214787"/>
    <lineage>
        <taxon>Bacteria</taxon>
        <taxon>Pseudomonadati</taxon>
        <taxon>Pseudomonadota</taxon>
        <taxon>Alphaproteobacteria</taxon>
        <taxon>Rhodobacterales</taxon>
        <taxon>Paracoccaceae</taxon>
        <taxon>Paracoccus</taxon>
    </lineage>
</organism>
<dbReference type="OrthoDB" id="9770040at2"/>
<accession>A0A238XUP4</accession>
<feature type="transmembrane region" description="Helical" evidence="1">
    <location>
        <begin position="246"/>
        <end position="263"/>
    </location>
</feature>
<dbReference type="RefSeq" id="WP_089388921.1">
    <property type="nucleotide sequence ID" value="NZ_FZNM01000012.1"/>
</dbReference>
<feature type="transmembrane region" description="Helical" evidence="1">
    <location>
        <begin position="311"/>
        <end position="330"/>
    </location>
</feature>
<evidence type="ECO:0000313" key="4">
    <source>
        <dbReference type="Proteomes" id="UP000198409"/>
    </source>
</evidence>
<feature type="transmembrane region" description="Helical" evidence="1">
    <location>
        <begin position="342"/>
        <end position="363"/>
    </location>
</feature>
<gene>
    <name evidence="3" type="ORF">EYF88_14475</name>
    <name evidence="2" type="ORF">SAMN06265378_11264</name>
</gene>
<feature type="transmembrane region" description="Helical" evidence="1">
    <location>
        <begin position="21"/>
        <end position="44"/>
    </location>
</feature>